<gene>
    <name evidence="1" type="ORF">LZZ85_13265</name>
</gene>
<keyword evidence="2" id="KW-1185">Reference proteome</keyword>
<comment type="caution">
    <text evidence="1">The sequence shown here is derived from an EMBL/GenBank/DDBJ whole genome shotgun (WGS) entry which is preliminary data.</text>
</comment>
<dbReference type="RefSeq" id="WP_237872454.1">
    <property type="nucleotide sequence ID" value="NZ_JAKLTR010000007.1"/>
</dbReference>
<name>A0ABS9KSH4_9BACT</name>
<proteinExistence type="predicted"/>
<organism evidence="1 2">
    <name type="scientific">Terrimonas ginsenosidimutans</name>
    <dbReference type="NCBI Taxonomy" id="2908004"/>
    <lineage>
        <taxon>Bacteria</taxon>
        <taxon>Pseudomonadati</taxon>
        <taxon>Bacteroidota</taxon>
        <taxon>Chitinophagia</taxon>
        <taxon>Chitinophagales</taxon>
        <taxon>Chitinophagaceae</taxon>
        <taxon>Terrimonas</taxon>
    </lineage>
</organism>
<evidence type="ECO:0000313" key="1">
    <source>
        <dbReference type="EMBL" id="MCG2615264.1"/>
    </source>
</evidence>
<reference evidence="1" key="1">
    <citation type="submission" date="2022-01" db="EMBL/GenBank/DDBJ databases">
        <authorList>
            <person name="Jo J.-H."/>
            <person name="Im W.-T."/>
        </authorList>
    </citation>
    <scope>NUCLEOTIDE SEQUENCE</scope>
    <source>
        <strain evidence="1">NA20</strain>
    </source>
</reference>
<sequence length="90" mass="10475">MEREELWTILILAESYPDHLLLRRDRYGGYDFIYRFYDRPPSTPILPVSRNASPNWLVTRIGSTTTSPVINKTLADIIAYQDAKIQLSLF</sequence>
<dbReference type="EMBL" id="JAKLTR010000007">
    <property type="protein sequence ID" value="MCG2615264.1"/>
    <property type="molecule type" value="Genomic_DNA"/>
</dbReference>
<protein>
    <submittedName>
        <fullName evidence="1">Uncharacterized protein</fullName>
    </submittedName>
</protein>
<accession>A0ABS9KSH4</accession>
<evidence type="ECO:0000313" key="2">
    <source>
        <dbReference type="Proteomes" id="UP001165367"/>
    </source>
</evidence>
<dbReference type="Proteomes" id="UP001165367">
    <property type="component" value="Unassembled WGS sequence"/>
</dbReference>